<evidence type="ECO:0000313" key="5">
    <source>
        <dbReference type="Proteomes" id="UP000887574"/>
    </source>
</evidence>
<dbReference type="Pfam" id="PF03179">
    <property type="entry name" value="V-ATPase_G"/>
    <property type="match status" value="1"/>
</dbReference>
<dbReference type="InterPro" id="IPR005124">
    <property type="entry name" value="V-ATPase_G"/>
</dbReference>
<dbReference type="AlphaFoldDB" id="A0A915EB93"/>
<keyword evidence="2" id="KW-0813">Transport</keyword>
<dbReference type="WBParaSite" id="jg348">
    <property type="protein sequence ID" value="jg348"/>
    <property type="gene ID" value="jg348"/>
</dbReference>
<keyword evidence="4" id="KW-0406">Ion transport</keyword>
<evidence type="ECO:0000256" key="4">
    <source>
        <dbReference type="ARBA" id="ARBA00023065"/>
    </source>
</evidence>
<evidence type="ECO:0000256" key="3">
    <source>
        <dbReference type="ARBA" id="ARBA00022781"/>
    </source>
</evidence>
<keyword evidence="5" id="KW-1185">Reference proteome</keyword>
<keyword evidence="3" id="KW-0375">Hydrogen ion transport</keyword>
<reference evidence="6" key="1">
    <citation type="submission" date="2022-11" db="UniProtKB">
        <authorList>
            <consortium name="WormBaseParasite"/>
        </authorList>
    </citation>
    <scope>IDENTIFICATION</scope>
</reference>
<name>A0A915EB93_9BILA</name>
<dbReference type="Proteomes" id="UP000887574">
    <property type="component" value="Unplaced"/>
</dbReference>
<organism evidence="5 6">
    <name type="scientific">Ditylenchus dipsaci</name>
    <dbReference type="NCBI Taxonomy" id="166011"/>
    <lineage>
        <taxon>Eukaryota</taxon>
        <taxon>Metazoa</taxon>
        <taxon>Ecdysozoa</taxon>
        <taxon>Nematoda</taxon>
        <taxon>Chromadorea</taxon>
        <taxon>Rhabditida</taxon>
        <taxon>Tylenchina</taxon>
        <taxon>Tylenchomorpha</taxon>
        <taxon>Sphaerularioidea</taxon>
        <taxon>Anguinidae</taxon>
        <taxon>Anguininae</taxon>
        <taxon>Ditylenchus</taxon>
    </lineage>
</organism>
<proteinExistence type="inferred from homology"/>
<accession>A0A915EB93</accession>
<dbReference type="GO" id="GO:0046961">
    <property type="term" value="F:proton-transporting ATPase activity, rotational mechanism"/>
    <property type="evidence" value="ECO:0007669"/>
    <property type="project" value="InterPro"/>
</dbReference>
<evidence type="ECO:0000313" key="6">
    <source>
        <dbReference type="WBParaSite" id="jg348"/>
    </source>
</evidence>
<protein>
    <submittedName>
        <fullName evidence="6">Uncharacterized protein</fullName>
    </submittedName>
</protein>
<dbReference type="Gene3D" id="1.20.5.2950">
    <property type="match status" value="1"/>
</dbReference>
<evidence type="ECO:0000256" key="2">
    <source>
        <dbReference type="ARBA" id="ARBA00022448"/>
    </source>
</evidence>
<evidence type="ECO:0000256" key="1">
    <source>
        <dbReference type="ARBA" id="ARBA00010066"/>
    </source>
</evidence>
<dbReference type="GO" id="GO:0016471">
    <property type="term" value="C:vacuolar proton-transporting V-type ATPase complex"/>
    <property type="evidence" value="ECO:0007669"/>
    <property type="project" value="InterPro"/>
</dbReference>
<sequence>MRPDSYCQKTPTPSKPDFSPLLHSDAFGLTLSLFLLAATLIEHLDEKVSALAQKIKANIHVDKIILYANDPADVLGKCHRAQSISVAHFMILYEAYLHSFYLTALNKMLNGFSRIEFSGKLHPELALCLLFSTNREQDGFADCWNPTALAAEKRAAEKINDARKRKALRLKQAKQEAQLRLRISTEREKYFKDYEQQYLGTKEDMSRALRKRPKILLCKCSTMLLLINKKLCSSSSVGLRYPTGASPNLTLQTGLKKEGKLGNEVC</sequence>
<comment type="similarity">
    <text evidence="1">Belongs to the V-ATPase G subunit family.</text>
</comment>